<gene>
    <name evidence="1" type="ORF">MNOR_LOCUS12509</name>
</gene>
<reference evidence="1 2" key="1">
    <citation type="submission" date="2024-05" db="EMBL/GenBank/DDBJ databases">
        <authorList>
            <person name="Wallberg A."/>
        </authorList>
    </citation>
    <scope>NUCLEOTIDE SEQUENCE [LARGE SCALE GENOMIC DNA]</scope>
</reference>
<name>A0AAV2QIY2_MEGNR</name>
<feature type="non-terminal residue" evidence="1">
    <location>
        <position position="458"/>
    </location>
</feature>
<dbReference type="AlphaFoldDB" id="A0AAV2QIY2"/>
<organism evidence="1 2">
    <name type="scientific">Meganyctiphanes norvegica</name>
    <name type="common">Northern krill</name>
    <name type="synonym">Thysanopoda norvegica</name>
    <dbReference type="NCBI Taxonomy" id="48144"/>
    <lineage>
        <taxon>Eukaryota</taxon>
        <taxon>Metazoa</taxon>
        <taxon>Ecdysozoa</taxon>
        <taxon>Arthropoda</taxon>
        <taxon>Crustacea</taxon>
        <taxon>Multicrustacea</taxon>
        <taxon>Malacostraca</taxon>
        <taxon>Eumalacostraca</taxon>
        <taxon>Eucarida</taxon>
        <taxon>Euphausiacea</taxon>
        <taxon>Euphausiidae</taxon>
        <taxon>Meganyctiphanes</taxon>
    </lineage>
</organism>
<keyword evidence="2" id="KW-1185">Reference proteome</keyword>
<sequence length="458" mass="51062">SGTSEIIVKSAVIPGGPKFGKTLNNLIHMAVVAKIKRARPGGTIVHPPSFTNRAEFDRVSLALQESWKAKHRNHYTNKHSSHYNNLKKFSQKSKKMVEIYRKICKEMESNNSVLKEKMASLEFLTVQQRIDYLTASPQLIKTDLKKEIEGKNNEVGNAWEQIDQFASVERSAWALLSPLLDGSIALSHIDGKLYAPQVPQEILKENAHTISKTGLSSVYRDGVLDLLSLVQFSNLCIKSISSCMENNQFHIVNPESTAELAVQSGRVGSMQETLDQVRENLDTLLARLLEDVAHQRNTLLTTAVFSDSILDKTDPTISITEGGPPQLCFPTPPIKLRGSPNSTQNRLNKFLPLSLTPGPGTHQELYNKNQRFLARLPLLPILPKSLLKVTWKEVLSNLQFSPNALYSSKIEIICRKWTNESAAADGVVSVLCPVNCAALVQRASQLQVKNLRRPNIFR</sequence>
<protein>
    <submittedName>
        <fullName evidence="1">Uncharacterized protein</fullName>
    </submittedName>
</protein>
<proteinExistence type="predicted"/>
<dbReference type="EMBL" id="CAXKWB010006878">
    <property type="protein sequence ID" value="CAL4084764.1"/>
    <property type="molecule type" value="Genomic_DNA"/>
</dbReference>
<feature type="non-terminal residue" evidence="1">
    <location>
        <position position="1"/>
    </location>
</feature>
<evidence type="ECO:0000313" key="2">
    <source>
        <dbReference type="Proteomes" id="UP001497623"/>
    </source>
</evidence>
<dbReference type="Proteomes" id="UP001497623">
    <property type="component" value="Unassembled WGS sequence"/>
</dbReference>
<comment type="caution">
    <text evidence="1">The sequence shown here is derived from an EMBL/GenBank/DDBJ whole genome shotgun (WGS) entry which is preliminary data.</text>
</comment>
<evidence type="ECO:0000313" key="1">
    <source>
        <dbReference type="EMBL" id="CAL4084764.1"/>
    </source>
</evidence>
<accession>A0AAV2QIY2</accession>